<protein>
    <submittedName>
        <fullName evidence="3">Uncharacterized protein DUF1929</fullName>
    </submittedName>
</protein>
<dbReference type="InterPro" id="IPR037293">
    <property type="entry name" value="Gal_Oxidase_central_sf"/>
</dbReference>
<gene>
    <name evidence="3" type="ORF">EDD29_1180</name>
</gene>
<reference evidence="3 4" key="1">
    <citation type="submission" date="2018-11" db="EMBL/GenBank/DDBJ databases">
        <title>Sequencing the genomes of 1000 actinobacteria strains.</title>
        <authorList>
            <person name="Klenk H.-P."/>
        </authorList>
    </citation>
    <scope>NUCLEOTIDE SEQUENCE [LARGE SCALE GENOMIC DNA]</scope>
    <source>
        <strain evidence="3 4">DSM 44254</strain>
    </source>
</reference>
<dbReference type="InterPro" id="IPR013783">
    <property type="entry name" value="Ig-like_fold"/>
</dbReference>
<evidence type="ECO:0000259" key="2">
    <source>
        <dbReference type="Pfam" id="PF09118"/>
    </source>
</evidence>
<dbReference type="PANTHER" id="PTHR32208:SF21">
    <property type="entry name" value="LOW QUALITY PROTEIN: ALDEHYDE OXIDASE GLOX-LIKE"/>
    <property type="match status" value="1"/>
</dbReference>
<dbReference type="OrthoDB" id="535891at2"/>
<dbReference type="InterPro" id="IPR011043">
    <property type="entry name" value="Gal_Oxase/kelch_b-propeller"/>
</dbReference>
<dbReference type="CDD" id="cd02851">
    <property type="entry name" value="E_set_GO_C"/>
    <property type="match status" value="1"/>
</dbReference>
<dbReference type="Proteomes" id="UP000272400">
    <property type="component" value="Unassembled WGS sequence"/>
</dbReference>
<dbReference type="SUPFAM" id="SSF81296">
    <property type="entry name" value="E set domains"/>
    <property type="match status" value="1"/>
</dbReference>
<dbReference type="Pfam" id="PF09118">
    <property type="entry name" value="GO-like_E_set"/>
    <property type="match status" value="1"/>
</dbReference>
<dbReference type="AlphaFoldDB" id="A0A3N1CQU5"/>
<dbReference type="GO" id="GO:0005975">
    <property type="term" value="P:carbohydrate metabolic process"/>
    <property type="evidence" value="ECO:0007669"/>
    <property type="project" value="UniProtKB-ARBA"/>
</dbReference>
<name>A0A3N1CQU5_9ACTN</name>
<feature type="domain" description="Galactose oxidase-like Early set" evidence="2">
    <location>
        <begin position="620"/>
        <end position="712"/>
    </location>
</feature>
<dbReference type="SUPFAM" id="SSF50965">
    <property type="entry name" value="Galactose oxidase, central domain"/>
    <property type="match status" value="1"/>
</dbReference>
<sequence length="713" mass="76591">MRYAYSRTSAVLAASAVGATALLAGAVPAANAAPSPKVQNPGLEQVAGGLPKCWEKYSTGSSTGTFASVAGGNKSAKAATVEVTAYRSGAKALLQAPNCAIKVNPGKKYDLQLAYKTTSEKTALTVFRQKKNGAWVKWHTFPQLPSAKGFRLSVGRTPAVPAGTKAIRFGQAIQSTGTLTTDNYQISLAKGTAKCAGSECTKGHWVVQDFGGAGVKSVHTVLLYNGKVLMIAGSGNNINEFKNPKTKLYDPKTNKLTDIPTPYDMFCAGHVQLPDGRVLVMGGTDEYSDYNVTPDTGWIGSRKSYLFNPKTNRYEAVNLMADGHWYPSATLLANGDVYSVGGYADERQNDADQGNLISLVAERYSWSKKRWLKEDEVEQPYIDWATYPALHLNTTKADLFYSGSYVFGPAQYPDGTLRGPGFLDPDTGAWGPLAGNGGLRMPRARDQSAAVLLPPAQNQRYMVIGGKDFANADSAIRLTDVIDLRKAKPRYAAGPDLPHGTIYYGDGTDAPGRKQTGAQGKTYVSAVILPDGKVLETGGSELTRSNHVHETSILDPVPSVSKMKWKSVAADPVSRSYHASALLLPDGRVLAVGSNPWDNSFDTRISIYSPPYLYKGGDAPKITSYQKGLTTGAKTTVSSSSPITKAALIRPMAVTHSSDPNQRSVDLPVKALGGGKYRLTIDKRKTIVPPGWYMLFVQTKSGKPSEARWVHIK</sequence>
<dbReference type="RefSeq" id="WP_123663006.1">
    <property type="nucleotide sequence ID" value="NZ_RJKE01000001.1"/>
</dbReference>
<evidence type="ECO:0000313" key="3">
    <source>
        <dbReference type="EMBL" id="ROO83673.1"/>
    </source>
</evidence>
<dbReference type="PANTHER" id="PTHR32208">
    <property type="entry name" value="SECRETED PROTEIN-RELATED"/>
    <property type="match status" value="1"/>
</dbReference>
<dbReference type="EMBL" id="RJKE01000001">
    <property type="protein sequence ID" value="ROO83673.1"/>
    <property type="molecule type" value="Genomic_DNA"/>
</dbReference>
<keyword evidence="1" id="KW-0732">Signal</keyword>
<accession>A0A3N1CQU5</accession>
<dbReference type="Gene3D" id="2.60.40.10">
    <property type="entry name" value="Immunoglobulins"/>
    <property type="match status" value="1"/>
</dbReference>
<dbReference type="InterPro" id="IPR014756">
    <property type="entry name" value="Ig_E-set"/>
</dbReference>
<feature type="chain" id="PRO_5018248411" evidence="1">
    <location>
        <begin position="33"/>
        <end position="713"/>
    </location>
</feature>
<dbReference type="Gene3D" id="2.130.10.80">
    <property type="entry name" value="Galactose oxidase/kelch, beta-propeller"/>
    <property type="match status" value="1"/>
</dbReference>
<proteinExistence type="predicted"/>
<keyword evidence="4" id="KW-1185">Reference proteome</keyword>
<dbReference type="InterPro" id="IPR015202">
    <property type="entry name" value="GO-like_E_set"/>
</dbReference>
<comment type="caution">
    <text evidence="3">The sequence shown here is derived from an EMBL/GenBank/DDBJ whole genome shotgun (WGS) entry which is preliminary data.</text>
</comment>
<evidence type="ECO:0000313" key="4">
    <source>
        <dbReference type="Proteomes" id="UP000272400"/>
    </source>
</evidence>
<dbReference type="Gene3D" id="2.60.120.260">
    <property type="entry name" value="Galactose-binding domain-like"/>
    <property type="match status" value="1"/>
</dbReference>
<evidence type="ECO:0000256" key="1">
    <source>
        <dbReference type="SAM" id="SignalP"/>
    </source>
</evidence>
<organism evidence="3 4">
    <name type="scientific">Actinocorallia herbida</name>
    <dbReference type="NCBI Taxonomy" id="58109"/>
    <lineage>
        <taxon>Bacteria</taxon>
        <taxon>Bacillati</taxon>
        <taxon>Actinomycetota</taxon>
        <taxon>Actinomycetes</taxon>
        <taxon>Streptosporangiales</taxon>
        <taxon>Thermomonosporaceae</taxon>
        <taxon>Actinocorallia</taxon>
    </lineage>
</organism>
<feature type="signal peptide" evidence="1">
    <location>
        <begin position="1"/>
        <end position="32"/>
    </location>
</feature>